<feature type="signal peptide" evidence="2">
    <location>
        <begin position="1"/>
        <end position="22"/>
    </location>
</feature>
<dbReference type="Proteomes" id="UP000324351">
    <property type="component" value="Unassembled WGS sequence"/>
</dbReference>
<feature type="chain" id="PRO_5038864049" evidence="2">
    <location>
        <begin position="23"/>
        <end position="290"/>
    </location>
</feature>
<protein>
    <submittedName>
        <fullName evidence="3">Uncharacterized protein</fullName>
    </submittedName>
</protein>
<dbReference type="EMBL" id="VUJW01000011">
    <property type="protein sequence ID" value="KAA1425670.1"/>
    <property type="molecule type" value="Genomic_DNA"/>
</dbReference>
<name>A0A5B1M1P8_9ACTN</name>
<gene>
    <name evidence="3" type="ORF">F0U47_17960</name>
</gene>
<feature type="region of interest" description="Disordered" evidence="1">
    <location>
        <begin position="25"/>
        <end position="62"/>
    </location>
</feature>
<proteinExistence type="predicted"/>
<evidence type="ECO:0000256" key="2">
    <source>
        <dbReference type="SAM" id="SignalP"/>
    </source>
</evidence>
<reference evidence="3 4" key="2">
    <citation type="submission" date="2019-09" db="EMBL/GenBank/DDBJ databases">
        <authorList>
            <person name="Jin C."/>
        </authorList>
    </citation>
    <scope>NUCLEOTIDE SEQUENCE [LARGE SCALE GENOMIC DNA]</scope>
    <source>
        <strain evidence="3 4">BN140041</strain>
    </source>
</reference>
<organism evidence="3 4">
    <name type="scientific">Nocardioides antri</name>
    <dbReference type="NCBI Taxonomy" id="2607659"/>
    <lineage>
        <taxon>Bacteria</taxon>
        <taxon>Bacillati</taxon>
        <taxon>Actinomycetota</taxon>
        <taxon>Actinomycetes</taxon>
        <taxon>Propionibacteriales</taxon>
        <taxon>Nocardioidaceae</taxon>
        <taxon>Nocardioides</taxon>
    </lineage>
</organism>
<sequence length="290" mass="30433">MSTCRLTAAVAAVLCLATGCTGTEGPPADPDRVVVNPPAEGEGHTHAPGETDAGPIGDGTRATAGGYRLDAVRLPGRAGAPGDVRFRVLGRDGRPVTDYVEEQTKLLHLYVVRTDLAVFRHLHPVLDDGTWTARADLGEPGDYRVITEFRPAATERPVLLGTTVTVPGRWRSAGVPPAGEQTSDDGVVRVAAVGPGEVGRDGRLRLAVTDVDGNPLTLGSYLGTSAHVTGFVVGSGGFVHVHPYGAPETTQDGTVLTFHTAFEEAGDYRFFVQVRVDGFLHTVPVTVPVS</sequence>
<evidence type="ECO:0000256" key="1">
    <source>
        <dbReference type="SAM" id="MobiDB-lite"/>
    </source>
</evidence>
<dbReference type="RefSeq" id="WP_149751856.1">
    <property type="nucleotide sequence ID" value="NZ_VUJW01000011.1"/>
</dbReference>
<dbReference type="PROSITE" id="PS51257">
    <property type="entry name" value="PROKAR_LIPOPROTEIN"/>
    <property type="match status" value="1"/>
</dbReference>
<evidence type="ECO:0000313" key="4">
    <source>
        <dbReference type="Proteomes" id="UP000324351"/>
    </source>
</evidence>
<reference evidence="3 4" key="1">
    <citation type="submission" date="2019-09" db="EMBL/GenBank/DDBJ databases">
        <title>Nocardioides panacisoli sp. nov., isolated from the soil of a ginseng field.</title>
        <authorList>
            <person name="Cho C."/>
        </authorList>
    </citation>
    <scope>NUCLEOTIDE SEQUENCE [LARGE SCALE GENOMIC DNA]</scope>
    <source>
        <strain evidence="3 4">BN140041</strain>
    </source>
</reference>
<keyword evidence="4" id="KW-1185">Reference proteome</keyword>
<keyword evidence="2" id="KW-0732">Signal</keyword>
<evidence type="ECO:0000313" key="3">
    <source>
        <dbReference type="EMBL" id="KAA1425670.1"/>
    </source>
</evidence>
<dbReference type="AlphaFoldDB" id="A0A5B1M1P8"/>
<accession>A0A5B1M1P8</accession>
<comment type="caution">
    <text evidence="3">The sequence shown here is derived from an EMBL/GenBank/DDBJ whole genome shotgun (WGS) entry which is preliminary data.</text>
</comment>